<evidence type="ECO:0000259" key="2">
    <source>
        <dbReference type="Pfam" id="PF07969"/>
    </source>
</evidence>
<accession>A0A850QI56</accession>
<dbReference type="Pfam" id="PF07969">
    <property type="entry name" value="Amidohydro_3"/>
    <property type="match status" value="1"/>
</dbReference>
<feature type="domain" description="Amidohydrolase 3" evidence="2">
    <location>
        <begin position="76"/>
        <end position="552"/>
    </location>
</feature>
<dbReference type="RefSeq" id="WP_176804796.1">
    <property type="nucleotide sequence ID" value="NZ_JABXYJ010000012.1"/>
</dbReference>
<dbReference type="SUPFAM" id="SSF51556">
    <property type="entry name" value="Metallo-dependent hydrolases"/>
    <property type="match status" value="1"/>
</dbReference>
<dbReference type="Gene3D" id="2.30.40.10">
    <property type="entry name" value="Urease, subunit C, domain 1"/>
    <property type="match status" value="1"/>
</dbReference>
<dbReference type="PANTHER" id="PTHR22642:SF2">
    <property type="entry name" value="PROTEIN LONG AFTER FAR-RED 3"/>
    <property type="match status" value="1"/>
</dbReference>
<organism evidence="3 4">
    <name type="scientific">Undibacterium oligocarboniphilum</name>
    <dbReference type="NCBI Taxonomy" id="666702"/>
    <lineage>
        <taxon>Bacteria</taxon>
        <taxon>Pseudomonadati</taxon>
        <taxon>Pseudomonadota</taxon>
        <taxon>Betaproteobacteria</taxon>
        <taxon>Burkholderiales</taxon>
        <taxon>Oxalobacteraceae</taxon>
        <taxon>Undibacterium</taxon>
    </lineage>
</organism>
<dbReference type="EMBL" id="JABXYJ010000012">
    <property type="protein sequence ID" value="NVO79261.1"/>
    <property type="molecule type" value="Genomic_DNA"/>
</dbReference>
<gene>
    <name evidence="3" type="ORF">HV832_15690</name>
</gene>
<evidence type="ECO:0000256" key="1">
    <source>
        <dbReference type="SAM" id="SignalP"/>
    </source>
</evidence>
<keyword evidence="3" id="KW-0378">Hydrolase</keyword>
<dbReference type="Gene3D" id="3.10.310.70">
    <property type="match status" value="1"/>
</dbReference>
<dbReference type="SUPFAM" id="SSF51338">
    <property type="entry name" value="Composite domain of metallo-dependent hydrolases"/>
    <property type="match status" value="1"/>
</dbReference>
<dbReference type="PANTHER" id="PTHR22642">
    <property type="entry name" value="IMIDAZOLONEPROPIONASE"/>
    <property type="match status" value="1"/>
</dbReference>
<name>A0A850QI56_9BURK</name>
<dbReference type="InterPro" id="IPR033932">
    <property type="entry name" value="YtcJ-like"/>
</dbReference>
<feature type="chain" id="PRO_5032823198" evidence="1">
    <location>
        <begin position="25"/>
        <end position="568"/>
    </location>
</feature>
<keyword evidence="1" id="KW-0732">Signal</keyword>
<dbReference type="InterPro" id="IPR011059">
    <property type="entry name" value="Metal-dep_hydrolase_composite"/>
</dbReference>
<evidence type="ECO:0000313" key="4">
    <source>
        <dbReference type="Proteomes" id="UP000588051"/>
    </source>
</evidence>
<dbReference type="Proteomes" id="UP000588051">
    <property type="component" value="Unassembled WGS sequence"/>
</dbReference>
<dbReference type="InterPro" id="IPR013108">
    <property type="entry name" value="Amidohydro_3"/>
</dbReference>
<comment type="caution">
    <text evidence="3">The sequence shown here is derived from an EMBL/GenBank/DDBJ whole genome shotgun (WGS) entry which is preliminary data.</text>
</comment>
<keyword evidence="4" id="KW-1185">Reference proteome</keyword>
<reference evidence="3 4" key="1">
    <citation type="submission" date="2020-06" db="EMBL/GenBank/DDBJ databases">
        <authorList>
            <person name="Qiu C."/>
            <person name="Liu Z."/>
        </authorList>
    </citation>
    <scope>NUCLEOTIDE SEQUENCE [LARGE SCALE GENOMIC DNA]</scope>
    <source>
        <strain evidence="3 4">EM 1</strain>
    </source>
</reference>
<dbReference type="Gene3D" id="3.20.20.140">
    <property type="entry name" value="Metal-dependent hydrolases"/>
    <property type="match status" value="1"/>
</dbReference>
<dbReference type="AlphaFoldDB" id="A0A850QI56"/>
<proteinExistence type="predicted"/>
<protein>
    <submittedName>
        <fullName evidence="3">Amidohydrolase</fullName>
    </submittedName>
</protein>
<sequence>MLHRYRSWVLGIGMSCCVVCPAPAGIVLIEHADGYTLNRKQQLVQFDAMAFDEQGKVRAVGHARALRKQFPAASHIDLQGKTVLPGLIDAHGHIMGLGISALQLALRSTEDLPQAQRVIADYAARFPQKQWILGGEWNQANWKLERFPSAQDIDAVVRDRPVWLSRVDGHAAWANSKAMQLAGISRETPDPAGGKIERDTYGNPTGIFIDSAMELIDRVLPVATEAENLQALDTALQIIRQAGLTSVHDAGVSAPADHLFREYAKTGRLTVRVYGMIAGVGEFFDSVVVDGPFNGDADRYTLRAVKLFADGALGSRGAALLAPYSDAPQVSGLLFKSQQEMNAMVRKAAEQHYQVNVHAIGDAGNRQILNAFAVLPASLRTELRHRIEHAQVVSLEDIPRFRTLGIIPSMQPTHATSDMNMAESRVGSQRIRGAYAWRRFLQQGSRIACGSDFPVESPNPFWGMYAAVTRQDMQGQPRNGWYPGQAMTMKEAFRCFTLDAAYAAHQENILGSLETGKWADFIVIDRNIFRIPAQQIFQTQVLETWVAGQRVYRAGASTAASVDVSGIR</sequence>
<dbReference type="InterPro" id="IPR032466">
    <property type="entry name" value="Metal_Hydrolase"/>
</dbReference>
<dbReference type="CDD" id="cd01300">
    <property type="entry name" value="YtcJ_like"/>
    <property type="match status" value="1"/>
</dbReference>
<dbReference type="GO" id="GO:0016810">
    <property type="term" value="F:hydrolase activity, acting on carbon-nitrogen (but not peptide) bonds"/>
    <property type="evidence" value="ECO:0007669"/>
    <property type="project" value="InterPro"/>
</dbReference>
<evidence type="ECO:0000313" key="3">
    <source>
        <dbReference type="EMBL" id="NVO79261.1"/>
    </source>
</evidence>
<feature type="signal peptide" evidence="1">
    <location>
        <begin position="1"/>
        <end position="24"/>
    </location>
</feature>